<protein>
    <recommendedName>
        <fullName evidence="3">Methyltransferase domain-containing protein</fullName>
    </recommendedName>
</protein>
<evidence type="ECO:0000313" key="2">
    <source>
        <dbReference type="Proteomes" id="UP001628179"/>
    </source>
</evidence>
<sequence length="180" mass="19318">MDNESLGGTTIGYEGASLEHVVELADSAHRGVSSGSIATSVDQNRQYTPKVHGTRYTASRALGAAVSEHQEGLMAAVHAAHLHLAGDKLLPDPIPLPSRSWLNCCLNVQARVLDAGTGTGSWVFDVAASYLNVDVVAADDLQIQPADVPYNCSVEIDDLTKEWTWLDDPFDLIHVRDARG</sequence>
<comment type="caution">
    <text evidence="1">The sequence shown here is derived from an EMBL/GenBank/DDBJ whole genome shotgun (WGS) entry which is preliminary data.</text>
</comment>
<dbReference type="EMBL" id="BAAFSV010000001">
    <property type="protein sequence ID" value="GAB1311852.1"/>
    <property type="molecule type" value="Genomic_DNA"/>
</dbReference>
<dbReference type="Gene3D" id="3.40.50.150">
    <property type="entry name" value="Vaccinia Virus protein VP39"/>
    <property type="match status" value="1"/>
</dbReference>
<evidence type="ECO:0000313" key="1">
    <source>
        <dbReference type="EMBL" id="GAB1311852.1"/>
    </source>
</evidence>
<accession>A0ABQ0G288</accession>
<dbReference type="RefSeq" id="XP_070913585.1">
    <property type="nucleotide sequence ID" value="XM_071057484.1"/>
</dbReference>
<dbReference type="GeneID" id="98172807"/>
<dbReference type="SUPFAM" id="SSF53335">
    <property type="entry name" value="S-adenosyl-L-methionine-dependent methyltransferases"/>
    <property type="match status" value="1"/>
</dbReference>
<dbReference type="InterPro" id="IPR029063">
    <property type="entry name" value="SAM-dependent_MTases_sf"/>
</dbReference>
<reference evidence="1 2" key="1">
    <citation type="submission" date="2024-09" db="EMBL/GenBank/DDBJ databases">
        <title>Itraconazole resistance in Madurella fahalii resulting from another homologue of gene encoding cytochrome P450 14-alpha sterol demethylase (CYP51).</title>
        <authorList>
            <person name="Yoshioka I."/>
            <person name="Fahal A.H."/>
            <person name="Kaneko S."/>
            <person name="Yaguchi T."/>
        </authorList>
    </citation>
    <scope>NUCLEOTIDE SEQUENCE [LARGE SCALE GENOMIC DNA]</scope>
    <source>
        <strain evidence="1 2">IFM 68171</strain>
    </source>
</reference>
<keyword evidence="2" id="KW-1185">Reference proteome</keyword>
<evidence type="ECO:0008006" key="3">
    <source>
        <dbReference type="Google" id="ProtNLM"/>
    </source>
</evidence>
<gene>
    <name evidence="1" type="ORF">MFIFM68171_02062</name>
</gene>
<name>A0ABQ0G288_9PEZI</name>
<dbReference type="Proteomes" id="UP001628179">
    <property type="component" value="Unassembled WGS sequence"/>
</dbReference>
<organism evidence="1 2">
    <name type="scientific">Madurella fahalii</name>
    <dbReference type="NCBI Taxonomy" id="1157608"/>
    <lineage>
        <taxon>Eukaryota</taxon>
        <taxon>Fungi</taxon>
        <taxon>Dikarya</taxon>
        <taxon>Ascomycota</taxon>
        <taxon>Pezizomycotina</taxon>
        <taxon>Sordariomycetes</taxon>
        <taxon>Sordariomycetidae</taxon>
        <taxon>Sordariales</taxon>
        <taxon>Sordariales incertae sedis</taxon>
        <taxon>Madurella</taxon>
    </lineage>
</organism>
<proteinExistence type="predicted"/>